<proteinExistence type="predicted"/>
<protein>
    <submittedName>
        <fullName evidence="1">Uncharacterized protein</fullName>
    </submittedName>
</protein>
<evidence type="ECO:0000313" key="2">
    <source>
        <dbReference type="Proteomes" id="UP000004994"/>
    </source>
</evidence>
<reference evidence="1" key="1">
    <citation type="journal article" date="2012" name="Nature">
        <title>The tomato genome sequence provides insights into fleshy fruit evolution.</title>
        <authorList>
            <consortium name="Tomato Genome Consortium"/>
        </authorList>
    </citation>
    <scope>NUCLEOTIDE SEQUENCE [LARGE SCALE GENOMIC DNA]</scope>
    <source>
        <strain evidence="1">cv. Heinz 1706</strain>
    </source>
</reference>
<dbReference type="AlphaFoldDB" id="A0A3Q7IGK2"/>
<name>A0A3Q7IGK2_SOLLC</name>
<dbReference type="Gramene" id="Solyc10g049560.2.1">
    <property type="protein sequence ID" value="Solyc10g049560.2.1.1"/>
    <property type="gene ID" value="Solyc10g049560.2"/>
</dbReference>
<organism evidence="1">
    <name type="scientific">Solanum lycopersicum</name>
    <name type="common">Tomato</name>
    <name type="synonym">Lycopersicon esculentum</name>
    <dbReference type="NCBI Taxonomy" id="4081"/>
    <lineage>
        <taxon>Eukaryota</taxon>
        <taxon>Viridiplantae</taxon>
        <taxon>Streptophyta</taxon>
        <taxon>Embryophyta</taxon>
        <taxon>Tracheophyta</taxon>
        <taxon>Spermatophyta</taxon>
        <taxon>Magnoliopsida</taxon>
        <taxon>eudicotyledons</taxon>
        <taxon>Gunneridae</taxon>
        <taxon>Pentapetalae</taxon>
        <taxon>asterids</taxon>
        <taxon>lamiids</taxon>
        <taxon>Solanales</taxon>
        <taxon>Solanaceae</taxon>
        <taxon>Solanoideae</taxon>
        <taxon>Solaneae</taxon>
        <taxon>Solanum</taxon>
        <taxon>Solanum subgen. Lycopersicon</taxon>
    </lineage>
</organism>
<dbReference type="Proteomes" id="UP000004994">
    <property type="component" value="Chromosome 10"/>
</dbReference>
<reference evidence="1" key="2">
    <citation type="submission" date="2019-01" db="UniProtKB">
        <authorList>
            <consortium name="EnsemblPlants"/>
        </authorList>
    </citation>
    <scope>IDENTIFICATION</scope>
    <source>
        <strain evidence="1">cv. Heinz 1706</strain>
    </source>
</reference>
<keyword evidence="2" id="KW-1185">Reference proteome</keyword>
<evidence type="ECO:0000313" key="1">
    <source>
        <dbReference type="EnsemblPlants" id="Solyc10g049560.2.1.1"/>
    </source>
</evidence>
<accession>A0A3Q7IGK2</accession>
<dbReference type="InParanoid" id="A0A3Q7IGK2"/>
<sequence length="53" mass="6227">MQTMQADCPTFISCSYKDEMKLRKKNSKKNQANHLFIDSVYTLYNIFDICNSV</sequence>
<dbReference type="EnsemblPlants" id="Solyc10g049560.2.1">
    <property type="protein sequence ID" value="Solyc10g049560.2.1.1"/>
    <property type="gene ID" value="Solyc10g049560.2"/>
</dbReference>